<keyword evidence="3" id="KW-1185">Reference proteome</keyword>
<dbReference type="Pfam" id="PF02679">
    <property type="entry name" value="ComA"/>
    <property type="match status" value="1"/>
</dbReference>
<dbReference type="RefSeq" id="WP_076764917.1">
    <property type="nucleotide sequence ID" value="NZ_MSFI01000010.1"/>
</dbReference>
<dbReference type="InterPro" id="IPR003830">
    <property type="entry name" value="ComA_synth"/>
</dbReference>
<evidence type="ECO:0000313" key="3">
    <source>
        <dbReference type="Proteomes" id="UP000188613"/>
    </source>
</evidence>
<gene>
    <name evidence="2" type="ORF">BTO28_07460</name>
</gene>
<dbReference type="SUPFAM" id="SSF102110">
    <property type="entry name" value="(2r)-phospho-3-sulfolactate synthase ComA"/>
    <property type="match status" value="1"/>
</dbReference>
<accession>A0A1V2A8M3</accession>
<dbReference type="InterPro" id="IPR013785">
    <property type="entry name" value="Aldolase_TIM"/>
</dbReference>
<comment type="caution">
    <text evidence="2">The sequence shown here is derived from an EMBL/GenBank/DDBJ whole genome shotgun (WGS) entry which is preliminary data.</text>
</comment>
<sequence length="268" mass="30769">MIYTGLNLPKRSCKPRMDGITVLIDNGVPLQFFQDTINSSDQYIDFVKFGWGTSVVTKHLEKKIACLQENGVDFFFGGTLFEKFVSQNKVSDFERFIRKFNCRYIEISNGTLEMPNREKAMYIKDFSKDFIVFSEVGAKDSKKSMSQGASEWVEWILEDMESGSEKVITEARESGTSGICLDNGEMRLEIVDKIIEARADLQKIIFEAPTKKMQTVFINLIGSNVNLANISFADPIPLETLRLGLRSDTFYLKQQYEINEEYRMKQEI</sequence>
<organism evidence="2 3">
    <name type="scientific">Domibacillus epiphyticus</name>
    <dbReference type="NCBI Taxonomy" id="1714355"/>
    <lineage>
        <taxon>Bacteria</taxon>
        <taxon>Bacillati</taxon>
        <taxon>Bacillota</taxon>
        <taxon>Bacilli</taxon>
        <taxon>Bacillales</taxon>
        <taxon>Bacillaceae</taxon>
        <taxon>Domibacillus</taxon>
    </lineage>
</organism>
<dbReference type="STRING" id="1714355.BTO28_07460"/>
<evidence type="ECO:0000313" key="2">
    <source>
        <dbReference type="EMBL" id="OMP67348.1"/>
    </source>
</evidence>
<dbReference type="EMBL" id="MSFI01000010">
    <property type="protein sequence ID" value="OMP67348.1"/>
    <property type="molecule type" value="Genomic_DNA"/>
</dbReference>
<dbReference type="AlphaFoldDB" id="A0A1V2A8M3"/>
<name>A0A1V2A8M3_9BACI</name>
<reference evidence="2 3" key="1">
    <citation type="submission" date="2016-12" db="EMBL/GenBank/DDBJ databases">
        <title>Domibacillus sp. SAB 38T whole genome sequencing.</title>
        <authorList>
            <person name="Verma A."/>
            <person name="Ojha A.K."/>
            <person name="Krishnamurthi S."/>
        </authorList>
    </citation>
    <scope>NUCLEOTIDE SEQUENCE [LARGE SCALE GENOMIC DNA]</scope>
    <source>
        <strain evidence="2 3">SAB 38</strain>
    </source>
</reference>
<dbReference type="InterPro" id="IPR036112">
    <property type="entry name" value="ComA_synth_sf"/>
</dbReference>
<evidence type="ECO:0000256" key="1">
    <source>
        <dbReference type="ARBA" id="ARBA00010424"/>
    </source>
</evidence>
<dbReference type="Gene3D" id="3.20.20.70">
    <property type="entry name" value="Aldolase class I"/>
    <property type="match status" value="1"/>
</dbReference>
<dbReference type="Proteomes" id="UP000188613">
    <property type="component" value="Unassembled WGS sequence"/>
</dbReference>
<comment type="similarity">
    <text evidence="1">Belongs to the phosphosulfolactate synthase family.</text>
</comment>
<proteinExistence type="inferred from homology"/>
<dbReference type="OrthoDB" id="7809088at2"/>
<protein>
    <submittedName>
        <fullName evidence="2">Phosphosulfolactate synthase</fullName>
    </submittedName>
</protein>